<proteinExistence type="predicted"/>
<protein>
    <submittedName>
        <fullName evidence="1">Uncharacterized protein</fullName>
    </submittedName>
</protein>
<dbReference type="EMBL" id="VDEP01000107">
    <property type="protein sequence ID" value="KAA1130698.1"/>
    <property type="molecule type" value="Genomic_DNA"/>
</dbReference>
<comment type="caution">
    <text evidence="1">The sequence shown here is derived from an EMBL/GenBank/DDBJ whole genome shotgun (WGS) entry which is preliminary data.</text>
</comment>
<evidence type="ECO:0000313" key="2">
    <source>
        <dbReference type="Proteomes" id="UP000325313"/>
    </source>
</evidence>
<name>A0A5B0RZ57_PUCGR</name>
<accession>A0A5B0RZ57</accession>
<reference evidence="1 2" key="1">
    <citation type="submission" date="2019-05" db="EMBL/GenBank/DDBJ databases">
        <title>Emergence of the Ug99 lineage of the wheat stem rust pathogen through somatic hybridization.</title>
        <authorList>
            <person name="Li F."/>
            <person name="Upadhyaya N.M."/>
            <person name="Sperschneider J."/>
            <person name="Matny O."/>
            <person name="Nguyen-Phuc H."/>
            <person name="Mago R."/>
            <person name="Raley C."/>
            <person name="Miller M.E."/>
            <person name="Silverstein K.A.T."/>
            <person name="Henningsen E."/>
            <person name="Hirsch C.D."/>
            <person name="Visser B."/>
            <person name="Pretorius Z.A."/>
            <person name="Steffenson B.J."/>
            <person name="Schwessinger B."/>
            <person name="Dodds P.N."/>
            <person name="Figueroa M."/>
        </authorList>
    </citation>
    <scope>NUCLEOTIDE SEQUENCE [LARGE SCALE GENOMIC DNA]</scope>
    <source>
        <strain evidence="1 2">Ug99</strain>
    </source>
</reference>
<dbReference type="AlphaFoldDB" id="A0A5B0RZ57"/>
<sequence>MKLGLPKGGLLTGKCTLMMAQILRWKWCGSSLRFPKELLARAALWRFTAKLDSDEPEP</sequence>
<gene>
    <name evidence="1" type="ORF">PGTUg99_025158</name>
</gene>
<evidence type="ECO:0000313" key="1">
    <source>
        <dbReference type="EMBL" id="KAA1130698.1"/>
    </source>
</evidence>
<organism evidence="1 2">
    <name type="scientific">Puccinia graminis f. sp. tritici</name>
    <dbReference type="NCBI Taxonomy" id="56615"/>
    <lineage>
        <taxon>Eukaryota</taxon>
        <taxon>Fungi</taxon>
        <taxon>Dikarya</taxon>
        <taxon>Basidiomycota</taxon>
        <taxon>Pucciniomycotina</taxon>
        <taxon>Pucciniomycetes</taxon>
        <taxon>Pucciniales</taxon>
        <taxon>Pucciniaceae</taxon>
        <taxon>Puccinia</taxon>
    </lineage>
</organism>
<dbReference type="Proteomes" id="UP000325313">
    <property type="component" value="Unassembled WGS sequence"/>
</dbReference>